<feature type="transmembrane region" description="Helical" evidence="1">
    <location>
        <begin position="113"/>
        <end position="138"/>
    </location>
</feature>
<evidence type="ECO:0000313" key="2">
    <source>
        <dbReference type="EMBL" id="KAG7168226.1"/>
    </source>
</evidence>
<keyword evidence="1" id="KW-1133">Transmembrane helix</keyword>
<keyword evidence="3" id="KW-1185">Reference proteome</keyword>
<dbReference type="EMBL" id="JAHLQT010020459">
    <property type="protein sequence ID" value="KAG7168226.1"/>
    <property type="molecule type" value="Genomic_DNA"/>
</dbReference>
<feature type="transmembrane region" description="Helical" evidence="1">
    <location>
        <begin position="339"/>
        <end position="365"/>
    </location>
</feature>
<name>A0A8J5K2Y3_HOMAM</name>
<dbReference type="AlphaFoldDB" id="A0A8J5K2Y3"/>
<protein>
    <submittedName>
        <fullName evidence="2">Uncharacterized protein</fullName>
    </submittedName>
</protein>
<comment type="caution">
    <text evidence="2">The sequence shown here is derived from an EMBL/GenBank/DDBJ whole genome shotgun (WGS) entry which is preliminary data.</text>
</comment>
<accession>A0A8J5K2Y3</accession>
<keyword evidence="1" id="KW-0472">Membrane</keyword>
<evidence type="ECO:0000256" key="1">
    <source>
        <dbReference type="SAM" id="Phobius"/>
    </source>
</evidence>
<feature type="transmembrane region" description="Helical" evidence="1">
    <location>
        <begin position="20"/>
        <end position="44"/>
    </location>
</feature>
<gene>
    <name evidence="2" type="ORF">Hamer_G016870</name>
</gene>
<feature type="transmembrane region" description="Helical" evidence="1">
    <location>
        <begin position="176"/>
        <end position="201"/>
    </location>
</feature>
<feature type="non-terminal residue" evidence="2">
    <location>
        <position position="1"/>
    </location>
</feature>
<feature type="transmembrane region" description="Helical" evidence="1">
    <location>
        <begin position="221"/>
        <end position="241"/>
    </location>
</feature>
<feature type="transmembrane region" description="Helical" evidence="1">
    <location>
        <begin position="150"/>
        <end position="170"/>
    </location>
</feature>
<sequence length="419" mass="46046">MSRVIMDVIVTGKMSPVHPIVGLVLVTTYWLLLCVGLVGLWMVMTAFGTGEDHLPPPPPVFVPATTPEPYVEQYTQYGHRHTQDSISREEDQVYQQYVSDTYRHANYGLDPRLYLVLPCGACVVAAGVLAMAGIFSMAVFSTTASLHTSAVLWVLTLATTLVYNSLLSWWDVQLDALLLTSSWVVGIHTALLLVLSLQVLLATWELRRQRTGWPTFQLSNVFTLGALMLTTRLVLALYQAANFFQSWMMTGVHEASDSESWYSPVFKYPELYVFLCSTACVYGATVAVQDTLSHFMGPVHSHLMGFTDVISAIFHGCVAVVASPLFVEAFVGSYLVSPVIMILAIVVCNVTFAQAIVCLVVPNVLWTPPLVIRTIASHLSSMDLFEGVVEADETQSCQSATEKNPGYPIARIVNILLLA</sequence>
<keyword evidence="1" id="KW-0812">Transmembrane</keyword>
<reference evidence="2" key="1">
    <citation type="journal article" date="2021" name="Sci. Adv.">
        <title>The American lobster genome reveals insights on longevity, neural, and immune adaptations.</title>
        <authorList>
            <person name="Polinski J.M."/>
            <person name="Zimin A.V."/>
            <person name="Clark K.F."/>
            <person name="Kohn A.B."/>
            <person name="Sadowski N."/>
            <person name="Timp W."/>
            <person name="Ptitsyn A."/>
            <person name="Khanna P."/>
            <person name="Romanova D.Y."/>
            <person name="Williams P."/>
            <person name="Greenwood S.J."/>
            <person name="Moroz L.L."/>
            <person name="Walt D.R."/>
            <person name="Bodnar A.G."/>
        </authorList>
    </citation>
    <scope>NUCLEOTIDE SEQUENCE</scope>
    <source>
        <strain evidence="2">GMGI-L3</strain>
    </source>
</reference>
<feature type="transmembrane region" description="Helical" evidence="1">
    <location>
        <begin position="271"/>
        <end position="288"/>
    </location>
</feature>
<feature type="transmembrane region" description="Helical" evidence="1">
    <location>
        <begin position="309"/>
        <end position="327"/>
    </location>
</feature>
<evidence type="ECO:0000313" key="3">
    <source>
        <dbReference type="Proteomes" id="UP000747542"/>
    </source>
</evidence>
<proteinExistence type="predicted"/>
<dbReference type="Proteomes" id="UP000747542">
    <property type="component" value="Unassembled WGS sequence"/>
</dbReference>
<organism evidence="2 3">
    <name type="scientific">Homarus americanus</name>
    <name type="common">American lobster</name>
    <dbReference type="NCBI Taxonomy" id="6706"/>
    <lineage>
        <taxon>Eukaryota</taxon>
        <taxon>Metazoa</taxon>
        <taxon>Ecdysozoa</taxon>
        <taxon>Arthropoda</taxon>
        <taxon>Crustacea</taxon>
        <taxon>Multicrustacea</taxon>
        <taxon>Malacostraca</taxon>
        <taxon>Eumalacostraca</taxon>
        <taxon>Eucarida</taxon>
        <taxon>Decapoda</taxon>
        <taxon>Pleocyemata</taxon>
        <taxon>Astacidea</taxon>
        <taxon>Nephropoidea</taxon>
        <taxon>Nephropidae</taxon>
        <taxon>Homarus</taxon>
    </lineage>
</organism>